<dbReference type="OrthoDB" id="427452at2759"/>
<organism evidence="10 11">
    <name type="scientific">Paramecium sonneborni</name>
    <dbReference type="NCBI Taxonomy" id="65129"/>
    <lineage>
        <taxon>Eukaryota</taxon>
        <taxon>Sar</taxon>
        <taxon>Alveolata</taxon>
        <taxon>Ciliophora</taxon>
        <taxon>Intramacronucleata</taxon>
        <taxon>Oligohymenophorea</taxon>
        <taxon>Peniculida</taxon>
        <taxon>Parameciidae</taxon>
        <taxon>Paramecium</taxon>
    </lineage>
</organism>
<comment type="similarity">
    <text evidence="2 9">Belongs to the mitochondrial carrier (TC 2.A.29) family.</text>
</comment>
<evidence type="ECO:0000256" key="7">
    <source>
        <dbReference type="ARBA" id="ARBA00023128"/>
    </source>
</evidence>
<keyword evidence="4" id="KW-0677">Repeat</keyword>
<dbReference type="EMBL" id="CAJJDN010000104">
    <property type="protein sequence ID" value="CAD8113757.1"/>
    <property type="molecule type" value="Genomic_DNA"/>
</dbReference>
<evidence type="ECO:0000256" key="9">
    <source>
        <dbReference type="RuleBase" id="RU000488"/>
    </source>
</evidence>
<keyword evidence="11" id="KW-1185">Reference proteome</keyword>
<dbReference type="PROSITE" id="PS50920">
    <property type="entry name" value="SOLCAR"/>
    <property type="match status" value="1"/>
</dbReference>
<keyword evidence="8 9" id="KW-0812">Transmembrane</keyword>
<evidence type="ECO:0000313" key="11">
    <source>
        <dbReference type="Proteomes" id="UP000692954"/>
    </source>
</evidence>
<evidence type="ECO:0000256" key="6">
    <source>
        <dbReference type="ARBA" id="ARBA00022989"/>
    </source>
</evidence>
<dbReference type="InterPro" id="IPR044677">
    <property type="entry name" value="SLC25A3/Pic2/Mir1-like"/>
</dbReference>
<evidence type="ECO:0000256" key="3">
    <source>
        <dbReference type="ARBA" id="ARBA00022448"/>
    </source>
</evidence>
<comment type="caution">
    <text evidence="10">The sequence shown here is derived from an EMBL/GenBank/DDBJ whole genome shotgun (WGS) entry which is preliminary data.</text>
</comment>
<evidence type="ECO:0000256" key="2">
    <source>
        <dbReference type="ARBA" id="ARBA00006375"/>
    </source>
</evidence>
<name>A0A8S1QG91_9CILI</name>
<evidence type="ECO:0000313" key="10">
    <source>
        <dbReference type="EMBL" id="CAD8113757.1"/>
    </source>
</evidence>
<dbReference type="AlphaFoldDB" id="A0A8S1QG91"/>
<keyword evidence="5" id="KW-0999">Mitochondrion inner membrane</keyword>
<feature type="repeat" description="Solcar" evidence="8">
    <location>
        <begin position="53"/>
        <end position="136"/>
    </location>
</feature>
<dbReference type="GO" id="GO:0005315">
    <property type="term" value="F:phosphate transmembrane transporter activity"/>
    <property type="evidence" value="ECO:0007669"/>
    <property type="project" value="InterPro"/>
</dbReference>
<accession>A0A8S1QG91</accession>
<dbReference type="GO" id="GO:0005743">
    <property type="term" value="C:mitochondrial inner membrane"/>
    <property type="evidence" value="ECO:0007669"/>
    <property type="project" value="UniProtKB-SubCell"/>
</dbReference>
<dbReference type="PANTHER" id="PTHR45671:SF10">
    <property type="entry name" value="SOLUTE CARRIER FAMILY 25 MEMBER 3"/>
    <property type="match status" value="1"/>
</dbReference>
<evidence type="ECO:0000256" key="4">
    <source>
        <dbReference type="ARBA" id="ARBA00022737"/>
    </source>
</evidence>
<sequence>MSAQYIVAIKFDKANNTYRLNDFISGQVTINFTDPNQKRLEIQSLKWRSEGFTQLSVTFASGYLAGIFCAIVSHPADTIVSKLNSIQTGGSLGENVGKIYKEIGFSGLWRGLVTRIIMIGTLTGLQWWIYDSFKTAVGLQTTGGGSSTPKPQETKH</sequence>
<keyword evidence="6" id="KW-1133">Transmembrane helix</keyword>
<protein>
    <submittedName>
        <fullName evidence="10">Uncharacterized protein</fullName>
    </submittedName>
</protein>
<dbReference type="FunFam" id="1.50.40.10:FF:000076">
    <property type="entry name" value="Mitochondrial phosphate carrier protein 2"/>
    <property type="match status" value="1"/>
</dbReference>
<dbReference type="Proteomes" id="UP000692954">
    <property type="component" value="Unassembled WGS sequence"/>
</dbReference>
<reference evidence="10" key="1">
    <citation type="submission" date="2021-01" db="EMBL/GenBank/DDBJ databases">
        <authorList>
            <consortium name="Genoscope - CEA"/>
            <person name="William W."/>
        </authorList>
    </citation>
    <scope>NUCLEOTIDE SEQUENCE</scope>
</reference>
<evidence type="ECO:0000256" key="8">
    <source>
        <dbReference type="PROSITE-ProRule" id="PRU00282"/>
    </source>
</evidence>
<evidence type="ECO:0000256" key="1">
    <source>
        <dbReference type="ARBA" id="ARBA00004448"/>
    </source>
</evidence>
<proteinExistence type="inferred from homology"/>
<keyword evidence="7" id="KW-0496">Mitochondrion</keyword>
<gene>
    <name evidence="10" type="ORF">PSON_ATCC_30995.1.T1040068</name>
</gene>
<dbReference type="PANTHER" id="PTHR45671">
    <property type="entry name" value="SOLUTE CARRIER FAMILY 25 (MITOCHONDRIAL CARRIER PHOSPHATE CARRIER), MEMBER 3, LIKE-RELATED-RELATED"/>
    <property type="match status" value="1"/>
</dbReference>
<keyword evidence="8" id="KW-0472">Membrane</keyword>
<evidence type="ECO:0000256" key="5">
    <source>
        <dbReference type="ARBA" id="ARBA00022792"/>
    </source>
</evidence>
<keyword evidence="3 9" id="KW-0813">Transport</keyword>
<dbReference type="GO" id="GO:1990547">
    <property type="term" value="P:mitochondrial phosphate ion transmembrane transport"/>
    <property type="evidence" value="ECO:0007669"/>
    <property type="project" value="InterPro"/>
</dbReference>
<comment type="subcellular location">
    <subcellularLocation>
        <location evidence="1">Mitochondrion inner membrane</location>
        <topology evidence="1">Multi-pass membrane protein</topology>
    </subcellularLocation>
</comment>
<dbReference type="InterPro" id="IPR018108">
    <property type="entry name" value="MCP_transmembrane"/>
</dbReference>
<dbReference type="Pfam" id="PF00153">
    <property type="entry name" value="Mito_carr"/>
    <property type="match status" value="1"/>
</dbReference>